<feature type="transmembrane region" description="Helical" evidence="5">
    <location>
        <begin position="489"/>
        <end position="510"/>
    </location>
</feature>
<sequence>MNLKHEVVSDAFRPKLGFGELINWPAMESKQSDVLVVSEEAINKKLPDCFHEANGISFNVDQILEDIVKPFGFWQWSLALLITFSCTSTMTFPVYANSASPHRCRMEERVEQFILNNNVSFEQAVAFVGPLEQNVEDNQTTVNHYGTGCLRYKVDWENTNIEQFFLKQEYLNNSLPTEPCKYGYVYETSPYYYPGNVVAEFSTVCDYAWLVPFGTSVYMVGVALGNIFGGWSGGRFGRKNTLILSACIEAVCGIWISLSPNYVSYILARGAVGIGSTAKANVAGVLLLELTLAKYRSAFRAILSLGIAFIYRGLMALWAYYLPYWRWLNVAVMSPCLFSILYFFFLPESPRWLFSKRRYSEGMNVLKAGYRINHIRKSKSQWHQLERLAHEAVRIELIDNDEDKSSSRRHSPKCSLCTPLSNPLLIRTTLLTTTIMFGVSMCFVGMIFYARAVRHYIYVVGFLNALMAVPGLILFTILYRLIRHRKLPLMALVGIILLVLAVGSAYTIFLKPTSDIVLIVCSNIAVCLLQASINMVVLYVPELFPSDIRTQGLGLVLAMSKGGGIICSFVNSLDQHVLHGLPLLIYASVLIVVLGALVLLRDTSGENLPDN</sequence>
<gene>
    <name evidence="7" type="ORF">EG68_00953</name>
</gene>
<feature type="transmembrane region" description="Helical" evidence="5">
    <location>
        <begin position="516"/>
        <end position="540"/>
    </location>
</feature>
<dbReference type="InterPro" id="IPR005828">
    <property type="entry name" value="MFS_sugar_transport-like"/>
</dbReference>
<feature type="transmembrane region" description="Helical" evidence="5">
    <location>
        <begin position="241"/>
        <end position="258"/>
    </location>
</feature>
<feature type="transmembrane region" description="Helical" evidence="5">
    <location>
        <begin position="430"/>
        <end position="450"/>
    </location>
</feature>
<dbReference type="PANTHER" id="PTHR24064">
    <property type="entry name" value="SOLUTE CARRIER FAMILY 22 MEMBER"/>
    <property type="match status" value="1"/>
</dbReference>
<evidence type="ECO:0000256" key="1">
    <source>
        <dbReference type="ARBA" id="ARBA00004141"/>
    </source>
</evidence>
<dbReference type="InterPro" id="IPR020846">
    <property type="entry name" value="MFS_dom"/>
</dbReference>
<dbReference type="OrthoDB" id="5141738at2759"/>
<dbReference type="EMBL" id="JTDE01000213">
    <property type="protein sequence ID" value="KAF7261956.1"/>
    <property type="molecule type" value="Genomic_DNA"/>
</dbReference>
<name>A0A8S9Z8Q0_9TREM</name>
<feature type="domain" description="Major facilitator superfamily (MFS) profile" evidence="6">
    <location>
        <begin position="118"/>
        <end position="605"/>
    </location>
</feature>
<dbReference type="Proteomes" id="UP000822476">
    <property type="component" value="Unassembled WGS sequence"/>
</dbReference>
<organism evidence="7 8">
    <name type="scientific">Paragonimus skrjabini miyazakii</name>
    <dbReference type="NCBI Taxonomy" id="59628"/>
    <lineage>
        <taxon>Eukaryota</taxon>
        <taxon>Metazoa</taxon>
        <taxon>Spiralia</taxon>
        <taxon>Lophotrochozoa</taxon>
        <taxon>Platyhelminthes</taxon>
        <taxon>Trematoda</taxon>
        <taxon>Digenea</taxon>
        <taxon>Plagiorchiida</taxon>
        <taxon>Troglotremata</taxon>
        <taxon>Troglotrematidae</taxon>
        <taxon>Paragonimus</taxon>
    </lineage>
</organism>
<dbReference type="PROSITE" id="PS50850">
    <property type="entry name" value="MFS"/>
    <property type="match status" value="1"/>
</dbReference>
<dbReference type="GO" id="GO:0016020">
    <property type="term" value="C:membrane"/>
    <property type="evidence" value="ECO:0007669"/>
    <property type="project" value="UniProtKB-SubCell"/>
</dbReference>
<feature type="transmembrane region" description="Helical" evidence="5">
    <location>
        <begin position="327"/>
        <end position="346"/>
    </location>
</feature>
<dbReference type="Gene3D" id="1.20.1250.20">
    <property type="entry name" value="MFS general substrate transporter like domains"/>
    <property type="match status" value="1"/>
</dbReference>
<evidence type="ECO:0000259" key="6">
    <source>
        <dbReference type="PROSITE" id="PS50850"/>
    </source>
</evidence>
<evidence type="ECO:0000256" key="5">
    <source>
        <dbReference type="SAM" id="Phobius"/>
    </source>
</evidence>
<feature type="transmembrane region" description="Helical" evidence="5">
    <location>
        <begin position="552"/>
        <end position="571"/>
    </location>
</feature>
<comment type="caution">
    <text evidence="7">The sequence shown here is derived from an EMBL/GenBank/DDBJ whole genome shotgun (WGS) entry which is preliminary data.</text>
</comment>
<proteinExistence type="predicted"/>
<feature type="transmembrane region" description="Helical" evidence="5">
    <location>
        <begin position="302"/>
        <end position="321"/>
    </location>
</feature>
<feature type="transmembrane region" description="Helical" evidence="5">
    <location>
        <begin position="456"/>
        <end position="482"/>
    </location>
</feature>
<accession>A0A8S9Z8Q0</accession>
<comment type="subcellular location">
    <subcellularLocation>
        <location evidence="1">Membrane</location>
        <topology evidence="1">Multi-pass membrane protein</topology>
    </subcellularLocation>
</comment>
<dbReference type="Pfam" id="PF00083">
    <property type="entry name" value="Sugar_tr"/>
    <property type="match status" value="1"/>
</dbReference>
<keyword evidence="2 5" id="KW-0812">Transmembrane</keyword>
<protein>
    <recommendedName>
        <fullName evidence="6">Major facilitator superfamily (MFS) profile domain-containing protein</fullName>
    </recommendedName>
</protein>
<keyword evidence="8" id="KW-1185">Reference proteome</keyword>
<dbReference type="SUPFAM" id="SSF103473">
    <property type="entry name" value="MFS general substrate transporter"/>
    <property type="match status" value="1"/>
</dbReference>
<dbReference type="GO" id="GO:0022857">
    <property type="term" value="F:transmembrane transporter activity"/>
    <property type="evidence" value="ECO:0007669"/>
    <property type="project" value="InterPro"/>
</dbReference>
<feature type="transmembrane region" description="Helical" evidence="5">
    <location>
        <begin position="207"/>
        <end position="229"/>
    </location>
</feature>
<evidence type="ECO:0000256" key="2">
    <source>
        <dbReference type="ARBA" id="ARBA00022692"/>
    </source>
</evidence>
<dbReference type="InterPro" id="IPR036259">
    <property type="entry name" value="MFS_trans_sf"/>
</dbReference>
<evidence type="ECO:0000313" key="8">
    <source>
        <dbReference type="Proteomes" id="UP000822476"/>
    </source>
</evidence>
<reference evidence="7" key="1">
    <citation type="submission" date="2019-07" db="EMBL/GenBank/DDBJ databases">
        <title>Annotation for the trematode Paragonimus miyazaki's.</title>
        <authorList>
            <person name="Choi Y.-J."/>
        </authorList>
    </citation>
    <scope>NUCLEOTIDE SEQUENCE</scope>
    <source>
        <strain evidence="7">Japan</strain>
    </source>
</reference>
<evidence type="ECO:0000256" key="4">
    <source>
        <dbReference type="ARBA" id="ARBA00023136"/>
    </source>
</evidence>
<dbReference type="AlphaFoldDB" id="A0A8S9Z8Q0"/>
<keyword evidence="4 5" id="KW-0472">Membrane</keyword>
<feature type="transmembrane region" description="Helical" evidence="5">
    <location>
        <begin position="270"/>
        <end position="290"/>
    </location>
</feature>
<feature type="transmembrane region" description="Helical" evidence="5">
    <location>
        <begin position="583"/>
        <end position="600"/>
    </location>
</feature>
<evidence type="ECO:0000256" key="3">
    <source>
        <dbReference type="ARBA" id="ARBA00022989"/>
    </source>
</evidence>
<keyword evidence="3 5" id="KW-1133">Transmembrane helix</keyword>
<evidence type="ECO:0000313" key="7">
    <source>
        <dbReference type="EMBL" id="KAF7261956.1"/>
    </source>
</evidence>